<dbReference type="AlphaFoldDB" id="A0A1S1WSC3"/>
<evidence type="ECO:0000313" key="1">
    <source>
        <dbReference type="EMBL" id="OHX10189.1"/>
    </source>
</evidence>
<proteinExistence type="predicted"/>
<comment type="caution">
    <text evidence="1">The sequence shown here is derived from an EMBL/GenBank/DDBJ whole genome shotgun (WGS) entry which is preliminary data.</text>
</comment>
<dbReference type="EMBL" id="MKCS01000004">
    <property type="protein sequence ID" value="OHX10189.1"/>
    <property type="molecule type" value="Genomic_DNA"/>
</dbReference>
<accession>A0A1S1WSC3</accession>
<dbReference type="STRING" id="1903179.BI347_20490"/>
<dbReference type="Proteomes" id="UP000180088">
    <property type="component" value="Unassembled WGS sequence"/>
</dbReference>
<dbReference type="RefSeq" id="WP_071116932.1">
    <property type="nucleotide sequence ID" value="NZ_MKCS01000004.1"/>
</dbReference>
<gene>
    <name evidence="1" type="ORF">BI347_20490</name>
</gene>
<dbReference type="OrthoDB" id="8594715at2"/>
<evidence type="ECO:0000313" key="2">
    <source>
        <dbReference type="Proteomes" id="UP000180088"/>
    </source>
</evidence>
<protein>
    <submittedName>
        <fullName evidence="1">Uncharacterized protein</fullName>
    </submittedName>
</protein>
<organism evidence="1 2">
    <name type="scientific">Chromobacterium sphagni</name>
    <dbReference type="NCBI Taxonomy" id="1903179"/>
    <lineage>
        <taxon>Bacteria</taxon>
        <taxon>Pseudomonadati</taxon>
        <taxon>Pseudomonadota</taxon>
        <taxon>Betaproteobacteria</taxon>
        <taxon>Neisseriales</taxon>
        <taxon>Chromobacteriaceae</taxon>
        <taxon>Chromobacterium</taxon>
    </lineage>
</organism>
<name>A0A1S1WSC3_9NEIS</name>
<reference evidence="1 2" key="1">
    <citation type="submission" date="2016-09" db="EMBL/GenBank/DDBJ databases">
        <title>Chromobacterium muskegensis sp. nov., an insecticidal bacterium isolated from Sphagnum bogs.</title>
        <authorList>
            <person name="Sparks M.E."/>
            <person name="Blackburn M.B."/>
            <person name="Gundersen-Rindal D.E."/>
            <person name="Mitchell A."/>
            <person name="Farrar R."/>
            <person name="Kuhar D."/>
        </authorList>
    </citation>
    <scope>NUCLEOTIDE SEQUENCE [LARGE SCALE GENOMIC DNA]</scope>
    <source>
        <strain evidence="1 2">37-2</strain>
    </source>
</reference>
<sequence>MPLFDAPAIPATNPMTIPYRAQAPRNYAEARDILVKASLRAVDMAKINLRKKLEDQPQRARRANFITSQGRIQAGLGFAKLALLADGTAKAPVTLYWKVGEKAVFQARGIPTPDVCDGVRRIWMSAIWYDIWEKGIAKGQASLDNLPAIMFQSGSALFNDRRLGMEQSSQQMRETLGSGGELMFANRSQKPFYQFALDNTLLKTCLNGNMTYTDTGAALPLYSAPYPGLFRP</sequence>